<dbReference type="Proteomes" id="UP001528411">
    <property type="component" value="Unassembled WGS sequence"/>
</dbReference>
<protein>
    <submittedName>
        <fullName evidence="1">Uncharacterized protein</fullName>
    </submittedName>
</protein>
<gene>
    <name evidence="1" type="ORF">PN838_21285</name>
</gene>
<organism evidence="1 2">
    <name type="scientific">Psychrosphaera algicola</name>
    <dbReference type="NCBI Taxonomy" id="3023714"/>
    <lineage>
        <taxon>Bacteria</taxon>
        <taxon>Pseudomonadati</taxon>
        <taxon>Pseudomonadota</taxon>
        <taxon>Gammaproteobacteria</taxon>
        <taxon>Alteromonadales</taxon>
        <taxon>Pseudoalteromonadaceae</taxon>
        <taxon>Psychrosphaera</taxon>
    </lineage>
</organism>
<evidence type="ECO:0000313" key="2">
    <source>
        <dbReference type="Proteomes" id="UP001528411"/>
    </source>
</evidence>
<keyword evidence="2" id="KW-1185">Reference proteome</keyword>
<dbReference type="EMBL" id="JAQOMS010000002">
    <property type="protein sequence ID" value="MDC2890809.1"/>
    <property type="molecule type" value="Genomic_DNA"/>
</dbReference>
<comment type="caution">
    <text evidence="1">The sequence shown here is derived from an EMBL/GenBank/DDBJ whole genome shotgun (WGS) entry which is preliminary data.</text>
</comment>
<evidence type="ECO:0000313" key="1">
    <source>
        <dbReference type="EMBL" id="MDC2890809.1"/>
    </source>
</evidence>
<sequence length="46" mass="5115">MMDSFVTGLSGNGNRNRKVFYIKLTQENGKLKIGKLEGFNAISHAE</sequence>
<proteinExistence type="predicted"/>
<dbReference type="RefSeq" id="WP_272181900.1">
    <property type="nucleotide sequence ID" value="NZ_JAQOMS010000002.1"/>
</dbReference>
<name>A0ABT5FHY9_9GAMM</name>
<accession>A0ABT5FHY9</accession>
<reference evidence="1 2" key="1">
    <citation type="submission" date="2023-01" db="EMBL/GenBank/DDBJ databases">
        <title>Psychrosphaera sp. nov., isolated from marine algae.</title>
        <authorList>
            <person name="Bayburt H."/>
            <person name="Choi B.J."/>
            <person name="Kim J.M."/>
            <person name="Choi D.G."/>
            <person name="Jeon C.O."/>
        </authorList>
    </citation>
    <scope>NUCLEOTIDE SEQUENCE [LARGE SCALE GENOMIC DNA]</scope>
    <source>
        <strain evidence="1 2">G1-22</strain>
    </source>
</reference>